<reference evidence="4" key="1">
    <citation type="submission" date="2025-08" db="UniProtKB">
        <authorList>
            <consortium name="RefSeq"/>
        </authorList>
    </citation>
    <scope>IDENTIFICATION</scope>
    <source>
        <tissue evidence="4">Whole sample</tissue>
    </source>
</reference>
<keyword evidence="2" id="KW-0732">Signal</keyword>
<keyword evidence="1" id="KW-0812">Transmembrane</keyword>
<dbReference type="OrthoDB" id="6159132at2759"/>
<accession>A0A8B8ABX3</accession>
<protein>
    <submittedName>
        <fullName evidence="4">Mucin-5AC-like</fullName>
    </submittedName>
</protein>
<dbReference type="RefSeq" id="XP_022287424.1">
    <property type="nucleotide sequence ID" value="XM_022431716.1"/>
</dbReference>
<sequence>MVLLICIATLLDHAMGQTQCKRVASGYSIFVASLCYKTSVSAGRVVLDGFLTYNSSTSFCSCSLTSTQTTLVNFTPLNSLQPNYVGCDSNIRLQSGGTAFTMNCFVSGTISVSPSDTVTLTFERPLYGYNSDYCVLLVPDNSNAVLTLSCDGDLNFPSTTKTPEQTTLSTVISTTTQRTTTPVLTTTAKTYHGMDQTQCKKVSTGFSLPGAFLCYKTSVSAGRVVLDGFLTYNSSTSSCSCSLTSTQNTEVTFTPLNSIQPNQLGCDSSLRVLNGGTAFIISCFVSGTITVSPSDTVMLTFERPPFGYNSDYCMLLIPDNSNAVLTLSCDGDLNFSSTTKQSAPTTTLTTMKTTQRTTTQIVTTTTAKTPAITMTASANVKTKLQFTTIPGSGTSNIATTKTASIKTTRTEITQTIEMSNQENTTTSPEWSYTIPAVGIGGVLTAAIILAVWYNHRKMHKKTDKNEYDAIDLDNQLNLPYSRDYGDVSNRTSNTSISTNVYDTIDNVDYARNDASVTVTADERNFPNNGERVRFNVPVNTSLYESDMYLTPAKMTVEKKQMT</sequence>
<dbReference type="GeneID" id="111100102"/>
<keyword evidence="1" id="KW-1133">Transmembrane helix</keyword>
<feature type="signal peptide" evidence="2">
    <location>
        <begin position="1"/>
        <end position="16"/>
    </location>
</feature>
<evidence type="ECO:0000313" key="4">
    <source>
        <dbReference type="RefSeq" id="XP_022287424.1"/>
    </source>
</evidence>
<organism evidence="3 4">
    <name type="scientific">Crassostrea virginica</name>
    <name type="common">Eastern oyster</name>
    <dbReference type="NCBI Taxonomy" id="6565"/>
    <lineage>
        <taxon>Eukaryota</taxon>
        <taxon>Metazoa</taxon>
        <taxon>Spiralia</taxon>
        <taxon>Lophotrochozoa</taxon>
        <taxon>Mollusca</taxon>
        <taxon>Bivalvia</taxon>
        <taxon>Autobranchia</taxon>
        <taxon>Pteriomorphia</taxon>
        <taxon>Ostreida</taxon>
        <taxon>Ostreoidea</taxon>
        <taxon>Ostreidae</taxon>
        <taxon>Crassostrea</taxon>
    </lineage>
</organism>
<gene>
    <name evidence="4" type="primary">LOC111100102</name>
</gene>
<name>A0A8B8ABX3_CRAVI</name>
<dbReference type="Proteomes" id="UP000694844">
    <property type="component" value="Chromosome 6"/>
</dbReference>
<dbReference type="AlphaFoldDB" id="A0A8B8ABX3"/>
<keyword evidence="1" id="KW-0472">Membrane</keyword>
<dbReference type="KEGG" id="cvn:111100102"/>
<keyword evidence="3" id="KW-1185">Reference proteome</keyword>
<feature type="transmembrane region" description="Helical" evidence="1">
    <location>
        <begin position="430"/>
        <end position="453"/>
    </location>
</feature>
<evidence type="ECO:0000313" key="3">
    <source>
        <dbReference type="Proteomes" id="UP000694844"/>
    </source>
</evidence>
<evidence type="ECO:0000256" key="1">
    <source>
        <dbReference type="SAM" id="Phobius"/>
    </source>
</evidence>
<proteinExistence type="predicted"/>
<feature type="chain" id="PRO_5034955889" evidence="2">
    <location>
        <begin position="17"/>
        <end position="562"/>
    </location>
</feature>
<evidence type="ECO:0000256" key="2">
    <source>
        <dbReference type="SAM" id="SignalP"/>
    </source>
</evidence>